<accession>A0A498K1M9</accession>
<feature type="region of interest" description="Disordered" evidence="1">
    <location>
        <begin position="17"/>
        <end position="53"/>
    </location>
</feature>
<dbReference type="Proteomes" id="UP000290289">
    <property type="component" value="Chromosome 4"/>
</dbReference>
<gene>
    <name evidence="2" type="ORF">DVH24_001531</name>
</gene>
<protein>
    <submittedName>
        <fullName evidence="2">Uncharacterized protein</fullName>
    </submittedName>
</protein>
<dbReference type="AlphaFoldDB" id="A0A498K1M9"/>
<keyword evidence="3" id="KW-1185">Reference proteome</keyword>
<dbReference type="STRING" id="3750.A0A498K1M9"/>
<reference evidence="2 3" key="1">
    <citation type="submission" date="2018-10" db="EMBL/GenBank/DDBJ databases">
        <title>A high-quality apple genome assembly.</title>
        <authorList>
            <person name="Hu J."/>
        </authorList>
    </citation>
    <scope>NUCLEOTIDE SEQUENCE [LARGE SCALE GENOMIC DNA]</scope>
    <source>
        <strain evidence="3">cv. HFTH1</strain>
        <tissue evidence="2">Young leaf</tissue>
    </source>
</reference>
<evidence type="ECO:0000256" key="1">
    <source>
        <dbReference type="SAM" id="MobiDB-lite"/>
    </source>
</evidence>
<organism evidence="2 3">
    <name type="scientific">Malus domestica</name>
    <name type="common">Apple</name>
    <name type="synonym">Pyrus malus</name>
    <dbReference type="NCBI Taxonomy" id="3750"/>
    <lineage>
        <taxon>Eukaryota</taxon>
        <taxon>Viridiplantae</taxon>
        <taxon>Streptophyta</taxon>
        <taxon>Embryophyta</taxon>
        <taxon>Tracheophyta</taxon>
        <taxon>Spermatophyta</taxon>
        <taxon>Magnoliopsida</taxon>
        <taxon>eudicotyledons</taxon>
        <taxon>Gunneridae</taxon>
        <taxon>Pentapetalae</taxon>
        <taxon>rosids</taxon>
        <taxon>fabids</taxon>
        <taxon>Rosales</taxon>
        <taxon>Rosaceae</taxon>
        <taxon>Amygdaloideae</taxon>
        <taxon>Maleae</taxon>
        <taxon>Malus</taxon>
    </lineage>
</organism>
<comment type="caution">
    <text evidence="2">The sequence shown here is derived from an EMBL/GenBank/DDBJ whole genome shotgun (WGS) entry which is preliminary data.</text>
</comment>
<name>A0A498K1M9_MALDO</name>
<sequence length="81" mass="8720">MSGDGFSINMSSAIDGFAQDHQLNDNPSGGLKPNPPNAVAKKKRNLPGTPGKQVTSISFFPTYPFHSPGGRRSHTIIYSIY</sequence>
<evidence type="ECO:0000313" key="2">
    <source>
        <dbReference type="EMBL" id="RXI01297.1"/>
    </source>
</evidence>
<dbReference type="EMBL" id="RDQH01000330">
    <property type="protein sequence ID" value="RXI01297.1"/>
    <property type="molecule type" value="Genomic_DNA"/>
</dbReference>
<evidence type="ECO:0000313" key="3">
    <source>
        <dbReference type="Proteomes" id="UP000290289"/>
    </source>
</evidence>
<proteinExistence type="predicted"/>